<evidence type="ECO:0000313" key="5">
    <source>
        <dbReference type="Proteomes" id="UP000197783"/>
    </source>
</evidence>
<dbReference type="Gene3D" id="1.50.10.10">
    <property type="match status" value="1"/>
</dbReference>
<dbReference type="AlphaFoldDB" id="A0A245ZEY7"/>
<dbReference type="Pfam" id="PF19291">
    <property type="entry name" value="TREH_N"/>
    <property type="match status" value="1"/>
</dbReference>
<keyword evidence="5" id="KW-1185">Reference proteome</keyword>
<accession>A0A245ZEY7</accession>
<dbReference type="InterPro" id="IPR045582">
    <property type="entry name" value="Trehalase-like_N"/>
</dbReference>
<dbReference type="GO" id="GO:0004555">
    <property type="term" value="F:alpha,alpha-trehalase activity"/>
    <property type="evidence" value="ECO:0007669"/>
    <property type="project" value="UniProtKB-EC"/>
</dbReference>
<reference evidence="4 5" key="1">
    <citation type="submission" date="2017-03" db="EMBL/GenBank/DDBJ databases">
        <title>Genome sequence of Sphingomonas mucosissima DSM 17494.</title>
        <authorList>
            <person name="Poehlein A."/>
            <person name="Wuebbeler J.H."/>
            <person name="Steinbuechel A."/>
            <person name="Daniel R."/>
        </authorList>
    </citation>
    <scope>NUCLEOTIDE SEQUENCE [LARGE SCALE GENOMIC DNA]</scope>
    <source>
        <strain evidence="4 5">DSM 17494</strain>
    </source>
</reference>
<dbReference type="InterPro" id="IPR008928">
    <property type="entry name" value="6-hairpin_glycosidase_sf"/>
</dbReference>
<dbReference type="PANTHER" id="PTHR31616">
    <property type="entry name" value="TREHALASE"/>
    <property type="match status" value="1"/>
</dbReference>
<dbReference type="Pfam" id="PF00723">
    <property type="entry name" value="Glyco_hydro_15"/>
    <property type="match status" value="1"/>
</dbReference>
<comment type="caution">
    <text evidence="4">The sequence shown here is derived from an EMBL/GenBank/DDBJ whole genome shotgun (WGS) entry which is preliminary data.</text>
</comment>
<dbReference type="OrthoDB" id="3902805at2"/>
<evidence type="ECO:0000259" key="3">
    <source>
        <dbReference type="Pfam" id="PF19291"/>
    </source>
</evidence>
<dbReference type="EC" id="3.2.1.28" evidence="4"/>
<feature type="domain" description="GH15-like" evidence="2">
    <location>
        <begin position="243"/>
        <end position="505"/>
    </location>
</feature>
<evidence type="ECO:0000256" key="1">
    <source>
        <dbReference type="SAM" id="MobiDB-lite"/>
    </source>
</evidence>
<evidence type="ECO:0000313" key="4">
    <source>
        <dbReference type="EMBL" id="OWK28314.1"/>
    </source>
</evidence>
<evidence type="ECO:0000259" key="2">
    <source>
        <dbReference type="Pfam" id="PF00723"/>
    </source>
</evidence>
<proteinExistence type="predicted"/>
<feature type="domain" description="Trehalase-like N-terminal" evidence="3">
    <location>
        <begin position="25"/>
        <end position="190"/>
    </location>
</feature>
<dbReference type="InterPro" id="IPR011613">
    <property type="entry name" value="GH15-like"/>
</dbReference>
<dbReference type="PANTHER" id="PTHR31616:SF0">
    <property type="entry name" value="GLUCAN 1,4-ALPHA-GLUCOSIDASE"/>
    <property type="match status" value="1"/>
</dbReference>
<dbReference type="SUPFAM" id="SSF48208">
    <property type="entry name" value="Six-hairpin glycosidases"/>
    <property type="match status" value="1"/>
</dbReference>
<dbReference type="RefSeq" id="WP_088335069.1">
    <property type="nucleotide sequence ID" value="NZ_NBBJ01000006.1"/>
</dbReference>
<dbReference type="InterPro" id="IPR012341">
    <property type="entry name" value="6hp_glycosidase-like_sf"/>
</dbReference>
<gene>
    <name evidence="4" type="ORF">SPMU_31700</name>
</gene>
<dbReference type="EMBL" id="NBBJ01000006">
    <property type="protein sequence ID" value="OWK28314.1"/>
    <property type="molecule type" value="Genomic_DNA"/>
</dbReference>
<protein>
    <submittedName>
        <fullName evidence="4">Trehalase</fullName>
        <ecNumber evidence="4">3.2.1.28</ecNumber>
    </submittedName>
</protein>
<sequence length="607" mass="67435">MKAGEAPTASRTEARQRGQRTDGFLPLEDYAALGDGRSVALSGADGSIDWWCAPNLDSPPLFDRLLSPEKGGCFIIAPDGPFTVTQRYLPGSNVHETIFTAADGEAALVESLNSNTAGRLPWCELARRVEGRRGIVRFRFLLRIGTRAETVSPYLTHTAHGVLFHAGALAGCLRRSAGVTITREEDGETEGSFTVEPGTRETLAIVAGENEPLVLPDIAAIDQRIDVSHEEWREWSRRLHHDGPYRDLVLRNALALKLLLYSPTGAIAAAATTSLPEGVGGPKNWDYRYAWIRDAGYTIKAFLRIGAEAEAKAALTWLMHRLCEHGPHVMYKLDGHLVPDETEIDVPGWRNSRPVRIGNVASCQHQHAVYGDIFETAERFVECGNILDHRSADMLAQLATRCADHWRQMDSGIWELPEEQHYTNSKISCWQALARAVELADNGHIPATWRDRWARERDRVATWIDEHCWSEERQTYLAFPGSDMLDASIALAVRFRFGADGRMEKTIRALDRDLGAGPFHYRYSGVAREEACFLACTFWIIEAKALLGHEEEARRQFDTAIARLDHGTGIYAEMIDPETDAFLGNLPQGLTHLAVIQAASTLSGHPL</sequence>
<name>A0A245ZEY7_9SPHN</name>
<keyword evidence="4" id="KW-0326">Glycosidase</keyword>
<keyword evidence="4" id="KW-0378">Hydrolase</keyword>
<dbReference type="GO" id="GO:0005975">
    <property type="term" value="P:carbohydrate metabolic process"/>
    <property type="evidence" value="ECO:0007669"/>
    <property type="project" value="InterPro"/>
</dbReference>
<organism evidence="4 5">
    <name type="scientific">Sphingomonas mucosissima</name>
    <dbReference type="NCBI Taxonomy" id="370959"/>
    <lineage>
        <taxon>Bacteria</taxon>
        <taxon>Pseudomonadati</taxon>
        <taxon>Pseudomonadota</taxon>
        <taxon>Alphaproteobacteria</taxon>
        <taxon>Sphingomonadales</taxon>
        <taxon>Sphingomonadaceae</taxon>
        <taxon>Sphingomonas</taxon>
    </lineage>
</organism>
<dbReference type="Proteomes" id="UP000197783">
    <property type="component" value="Unassembled WGS sequence"/>
</dbReference>
<feature type="region of interest" description="Disordered" evidence="1">
    <location>
        <begin position="1"/>
        <end position="21"/>
    </location>
</feature>